<dbReference type="InterPro" id="IPR005828">
    <property type="entry name" value="MFS_sugar_transport-like"/>
</dbReference>
<dbReference type="InterPro" id="IPR036259">
    <property type="entry name" value="MFS_trans_sf"/>
</dbReference>
<feature type="transmembrane region" description="Helical" evidence="5">
    <location>
        <begin position="362"/>
        <end position="383"/>
    </location>
</feature>
<keyword evidence="3 5" id="KW-1133">Transmembrane helix</keyword>
<dbReference type="Proteomes" id="UP000694866">
    <property type="component" value="Unplaced"/>
</dbReference>
<feature type="transmembrane region" description="Helical" evidence="5">
    <location>
        <begin position="395"/>
        <end position="416"/>
    </location>
</feature>
<dbReference type="InterPro" id="IPR020846">
    <property type="entry name" value="MFS_dom"/>
</dbReference>
<comment type="subcellular location">
    <subcellularLocation>
        <location evidence="1">Membrane</location>
        <topology evidence="1">Multi-pass membrane protein</topology>
    </subcellularLocation>
</comment>
<organism evidence="7 9">
    <name type="scientific">Fopius arisanus</name>
    <dbReference type="NCBI Taxonomy" id="64838"/>
    <lineage>
        <taxon>Eukaryota</taxon>
        <taxon>Metazoa</taxon>
        <taxon>Ecdysozoa</taxon>
        <taxon>Arthropoda</taxon>
        <taxon>Hexapoda</taxon>
        <taxon>Insecta</taxon>
        <taxon>Pterygota</taxon>
        <taxon>Neoptera</taxon>
        <taxon>Endopterygota</taxon>
        <taxon>Hymenoptera</taxon>
        <taxon>Apocrita</taxon>
        <taxon>Ichneumonoidea</taxon>
        <taxon>Braconidae</taxon>
        <taxon>Opiinae</taxon>
        <taxon>Fopius</taxon>
    </lineage>
</organism>
<dbReference type="GeneID" id="105268178"/>
<feature type="transmembrane region" description="Helical" evidence="5">
    <location>
        <begin position="41"/>
        <end position="59"/>
    </location>
</feature>
<name>A0A9R1TA74_9HYME</name>
<dbReference type="SUPFAM" id="SSF103473">
    <property type="entry name" value="MFS general substrate transporter"/>
    <property type="match status" value="1"/>
</dbReference>
<reference evidence="8 9" key="1">
    <citation type="submission" date="2025-04" db="UniProtKB">
        <authorList>
            <consortium name="RefSeq"/>
        </authorList>
    </citation>
    <scope>IDENTIFICATION</scope>
    <source>
        <strain evidence="8 9">USDA-PBARC FA_bdor</strain>
        <tissue evidence="8 9">Whole organism</tissue>
    </source>
</reference>
<feature type="transmembrane region" description="Helical" evidence="5">
    <location>
        <begin position="216"/>
        <end position="238"/>
    </location>
</feature>
<keyword evidence="7" id="KW-1185">Reference proteome</keyword>
<dbReference type="GO" id="GO:0016020">
    <property type="term" value="C:membrane"/>
    <property type="evidence" value="ECO:0007669"/>
    <property type="project" value="UniProtKB-SubCell"/>
</dbReference>
<feature type="transmembrane region" description="Helical" evidence="5">
    <location>
        <begin position="191"/>
        <end position="210"/>
    </location>
</feature>
<feature type="transmembrane region" description="Helical" evidence="5">
    <location>
        <begin position="512"/>
        <end position="529"/>
    </location>
</feature>
<accession>A0A9R1TA74</accession>
<dbReference type="Pfam" id="PF00083">
    <property type="entry name" value="Sugar_tr"/>
    <property type="match status" value="1"/>
</dbReference>
<feature type="domain" description="Major facilitator superfamily (MFS) profile" evidence="6">
    <location>
        <begin position="121"/>
        <end position="533"/>
    </location>
</feature>
<dbReference type="PANTHER" id="PTHR24064">
    <property type="entry name" value="SOLUTE CARRIER FAMILY 22 MEMBER"/>
    <property type="match status" value="1"/>
</dbReference>
<evidence type="ECO:0000256" key="3">
    <source>
        <dbReference type="ARBA" id="ARBA00022989"/>
    </source>
</evidence>
<keyword evidence="4 5" id="KW-0472">Membrane</keyword>
<evidence type="ECO:0000256" key="5">
    <source>
        <dbReference type="SAM" id="Phobius"/>
    </source>
</evidence>
<dbReference type="GO" id="GO:0022857">
    <property type="term" value="F:transmembrane transporter activity"/>
    <property type="evidence" value="ECO:0007669"/>
    <property type="project" value="InterPro"/>
</dbReference>
<proteinExistence type="predicted"/>
<evidence type="ECO:0000313" key="9">
    <source>
        <dbReference type="RefSeq" id="XP_011305807.1"/>
    </source>
</evidence>
<accession>A0A9R1TAX9</accession>
<evidence type="ECO:0000259" key="6">
    <source>
        <dbReference type="PROSITE" id="PS50850"/>
    </source>
</evidence>
<evidence type="ECO:0000313" key="8">
    <source>
        <dbReference type="RefSeq" id="XP_011305805.1"/>
    </source>
</evidence>
<dbReference type="RefSeq" id="XP_011305805.1">
    <property type="nucleotide sequence ID" value="XM_011307503.1"/>
</dbReference>
<evidence type="ECO:0000313" key="7">
    <source>
        <dbReference type="Proteomes" id="UP000694866"/>
    </source>
</evidence>
<feature type="transmembrane region" description="Helical" evidence="5">
    <location>
        <begin position="250"/>
        <end position="274"/>
    </location>
</feature>
<evidence type="ECO:0000256" key="2">
    <source>
        <dbReference type="ARBA" id="ARBA00022692"/>
    </source>
</evidence>
<evidence type="ECO:0000256" key="1">
    <source>
        <dbReference type="ARBA" id="ARBA00004141"/>
    </source>
</evidence>
<keyword evidence="2 5" id="KW-0812">Transmembrane</keyword>
<dbReference type="KEGG" id="fas:105268178"/>
<feature type="transmembrane region" description="Helical" evidence="5">
    <location>
        <begin position="161"/>
        <end position="184"/>
    </location>
</feature>
<dbReference type="PROSITE" id="PS50850">
    <property type="entry name" value="MFS"/>
    <property type="match status" value="1"/>
</dbReference>
<dbReference type="AlphaFoldDB" id="A0A9R1TA74"/>
<feature type="transmembrane region" description="Helical" evidence="5">
    <location>
        <begin position="280"/>
        <end position="298"/>
    </location>
</feature>
<protein>
    <submittedName>
        <fullName evidence="8 9">Solute carrier family 22 member 3</fullName>
    </submittedName>
</protein>
<feature type="transmembrane region" description="Helical" evidence="5">
    <location>
        <begin position="423"/>
        <end position="443"/>
    </location>
</feature>
<sequence length="575" mass="64658">MKEEFKINSEMEPSERTALKKKLETFDDILPYVGDFGKYQWYLLFALFPFCITYANLYFSTFFLTLVPQEHWCRVPELQGVNLTMDERVRLSIPSSSKYPYYDKCNRKDLNFTELLEKNNLTAAAWQTEKLIPCDHWEYNKSVVPYDSVGSELDWVCTREYLISTAQVIFFLGSILGAFLFGWLADNRGRVPALVVCNIVGFLATIATAWTNSFTTFALCRFISGLAYENCINIPLILVVEYMSVHRRTFVFNIAFGIHFAIGSTLLPWAAYYIANWRHLAYVVSVPMAIGIFTPWILPESARWYASHGKWDKVVENLKRIAKANGKSPDPRIYDIYVRNASNATKLDESASMLDLLKTPRLIKIIILTTAFWTFTIICFDGHVYSLKLLQSSVFVSFSLASATELPAGLLVTLILDRWGRRFCGFLTAAGISACSFAELYLPSTGGKLASSVLARFSANMAANIGLQYATELLPTPIRAQGVALVHVFGIIGHTVSPFIVDLAAIWEGFPMMLVGVLSLGTSVLVLFLPETRGRRLPQTLEEGANFGKNDSFWSLPCCGKPRDEESSAHNSHSR</sequence>
<dbReference type="RefSeq" id="XP_011305807.1">
    <property type="nucleotide sequence ID" value="XM_011307505.1"/>
</dbReference>
<evidence type="ECO:0000256" key="4">
    <source>
        <dbReference type="ARBA" id="ARBA00023136"/>
    </source>
</evidence>
<dbReference type="Gene3D" id="1.20.1250.20">
    <property type="entry name" value="MFS general substrate transporter like domains"/>
    <property type="match status" value="1"/>
</dbReference>
<dbReference type="OrthoDB" id="6884957at2759"/>
<gene>
    <name evidence="8 9" type="primary">LOC105268178</name>
</gene>